<dbReference type="EMBL" id="MLQS01000017">
    <property type="protein sequence ID" value="OIJ19529.1"/>
    <property type="molecule type" value="Genomic_DNA"/>
</dbReference>
<dbReference type="EMBL" id="MLQS01000030">
    <property type="protein sequence ID" value="OIJ18050.1"/>
    <property type="molecule type" value="Genomic_DNA"/>
</dbReference>
<sequence>MNVNTLVTDKNPSIKIAEFDYNGKQKKIVAYSKKYNNAILLNKEIPIEVLLQKEDKYFNFKKEKTIFFKKIIGSSWDFSFLKYFEFLLTKTGKIFCFFLLFPCILTFSLIKFISQQSKLYSNFFDTNSLLVIILFCICLLIQTIFHEFGHLTAMKKNKLSLSGVGVGIYLTSVVLFVPMYESWLLKRKQRLEIDIAGIIFQLYFIFIVLMVNLFIKSELVNIYILFSTMILLNNFNPFLKYDGYWILSDHLGVYNLHKWIRISIKNMFTNSEELTAVFYKHTIIKIKCYSLITSIFLVFFLFMLFRINVTNITELIVEANIFRLFYTVFIAYFTLLAFKSIIRVLWR</sequence>
<keyword evidence="4" id="KW-1185">Reference proteome</keyword>
<organism evidence="2 4">
    <name type="scientific">Anaerobacillus alkalidiazotrophicus</name>
    <dbReference type="NCBI Taxonomy" id="472963"/>
    <lineage>
        <taxon>Bacteria</taxon>
        <taxon>Bacillati</taxon>
        <taxon>Bacillota</taxon>
        <taxon>Bacilli</taxon>
        <taxon>Bacillales</taxon>
        <taxon>Bacillaceae</taxon>
        <taxon>Anaerobacillus</taxon>
    </lineage>
</organism>
<proteinExistence type="predicted"/>
<name>A0A1S2M0M1_9BACI</name>
<dbReference type="STRING" id="472963.BKP45_10635"/>
<dbReference type="AlphaFoldDB" id="A0A1S2M0M1"/>
<evidence type="ECO:0000256" key="1">
    <source>
        <dbReference type="SAM" id="Phobius"/>
    </source>
</evidence>
<evidence type="ECO:0000313" key="3">
    <source>
        <dbReference type="EMBL" id="OIJ19529.1"/>
    </source>
</evidence>
<keyword evidence="1" id="KW-0472">Membrane</keyword>
<feature type="transmembrane region" description="Helical" evidence="1">
    <location>
        <begin position="165"/>
        <end position="183"/>
    </location>
</feature>
<evidence type="ECO:0000313" key="4">
    <source>
        <dbReference type="Proteomes" id="UP000180057"/>
    </source>
</evidence>
<evidence type="ECO:0000313" key="2">
    <source>
        <dbReference type="EMBL" id="OIJ18050.1"/>
    </source>
</evidence>
<keyword evidence="1" id="KW-1133">Transmembrane helix</keyword>
<comment type="caution">
    <text evidence="2">The sequence shown here is derived from an EMBL/GenBank/DDBJ whole genome shotgun (WGS) entry which is preliminary data.</text>
</comment>
<keyword evidence="1" id="KW-0812">Transmembrane</keyword>
<accession>A0A1S2M0M1</accession>
<protein>
    <recommendedName>
        <fullName evidence="5">Peptidase M50 domain-containing protein</fullName>
    </recommendedName>
</protein>
<dbReference type="OrthoDB" id="9800627at2"/>
<gene>
    <name evidence="3" type="ORF">BKP45_10635</name>
    <name evidence="2" type="ORF">BKP45_16350</name>
</gene>
<evidence type="ECO:0008006" key="5">
    <source>
        <dbReference type="Google" id="ProtNLM"/>
    </source>
</evidence>
<feature type="transmembrane region" description="Helical" evidence="1">
    <location>
        <begin position="126"/>
        <end position="145"/>
    </location>
</feature>
<dbReference type="RefSeq" id="WP_071389668.1">
    <property type="nucleotide sequence ID" value="NZ_MLQS01000017.1"/>
</dbReference>
<feature type="transmembrane region" description="Helical" evidence="1">
    <location>
        <begin position="195"/>
        <end position="215"/>
    </location>
</feature>
<dbReference type="Proteomes" id="UP000180057">
    <property type="component" value="Unassembled WGS sequence"/>
</dbReference>
<feature type="transmembrane region" description="Helical" evidence="1">
    <location>
        <begin position="321"/>
        <end position="342"/>
    </location>
</feature>
<reference evidence="2 4" key="1">
    <citation type="submission" date="2016-10" db="EMBL/GenBank/DDBJ databases">
        <title>Draft genome sequences of four alkaliphilic bacteria belonging to the Anaerobacillus genus.</title>
        <authorList>
            <person name="Bassil N.M."/>
            <person name="Lloyd J.R."/>
        </authorList>
    </citation>
    <scope>NUCLEOTIDE SEQUENCE [LARGE SCALE GENOMIC DNA]</scope>
    <source>
        <strain evidence="2 4">DSM 22531</strain>
    </source>
</reference>
<feature type="transmembrane region" description="Helical" evidence="1">
    <location>
        <begin position="288"/>
        <end position="309"/>
    </location>
</feature>
<feature type="transmembrane region" description="Helical" evidence="1">
    <location>
        <begin position="92"/>
        <end position="114"/>
    </location>
</feature>